<protein>
    <recommendedName>
        <fullName evidence="2">Type II secretion system protein H</fullName>
    </recommendedName>
    <alternativeName>
        <fullName evidence="10">General secretion pathway protein H</fullName>
    </alternativeName>
</protein>
<dbReference type="NCBIfam" id="TIGR02532">
    <property type="entry name" value="IV_pilin_GFxxxE"/>
    <property type="match status" value="1"/>
</dbReference>
<dbReference type="RefSeq" id="WP_109821932.1">
    <property type="nucleotide sequence ID" value="NZ_QGKL01000010.1"/>
</dbReference>
<dbReference type="InterPro" id="IPR049875">
    <property type="entry name" value="TypeII_GspH"/>
</dbReference>
<evidence type="ECO:0000313" key="14">
    <source>
        <dbReference type="Proteomes" id="UP000245506"/>
    </source>
</evidence>
<dbReference type="InterPro" id="IPR022346">
    <property type="entry name" value="T2SS_GspH"/>
</dbReference>
<comment type="similarity">
    <text evidence="9">Belongs to the GSP H family.</text>
</comment>
<evidence type="ECO:0000256" key="3">
    <source>
        <dbReference type="ARBA" id="ARBA00022475"/>
    </source>
</evidence>
<keyword evidence="6 11" id="KW-0812">Transmembrane</keyword>
<dbReference type="AlphaFoldDB" id="A0A317CJV6"/>
<comment type="subcellular location">
    <subcellularLocation>
        <location evidence="1">Cell inner membrane</location>
        <topology evidence="1">Single-pass membrane protein</topology>
    </subcellularLocation>
</comment>
<dbReference type="EMBL" id="QGKL01000010">
    <property type="protein sequence ID" value="PWQ98776.1"/>
    <property type="molecule type" value="Genomic_DNA"/>
</dbReference>
<dbReference type="InterPro" id="IPR045584">
    <property type="entry name" value="Pilin-like"/>
</dbReference>
<dbReference type="GO" id="GO:0015628">
    <property type="term" value="P:protein secretion by the type II secretion system"/>
    <property type="evidence" value="ECO:0007669"/>
    <property type="project" value="InterPro"/>
</dbReference>
<evidence type="ECO:0000256" key="5">
    <source>
        <dbReference type="ARBA" id="ARBA00022519"/>
    </source>
</evidence>
<sequence length="176" mass="19795">MTTCTASRFYKKTQSAGYTLIELMVVIAIIGLITSVVLPYIPTDKTERMRTDADRFESLISYAQTQAILQSQDFGLMVEGSSYSFLKQVAGTWEAMDADPLSPQKLEDYLTQTLYVEGGEVEPDPFQEAFVPTVILFSSGEISPFEYQLALSEQQFIRLKYNLLGEVVRESVDESQ</sequence>
<keyword evidence="5" id="KW-0997">Cell inner membrane</keyword>
<keyword evidence="4" id="KW-0488">Methylation</keyword>
<dbReference type="PRINTS" id="PR00885">
    <property type="entry name" value="BCTERIALGSPH"/>
</dbReference>
<comment type="caution">
    <text evidence="13">The sequence shown here is derived from an EMBL/GenBank/DDBJ whole genome shotgun (WGS) entry which is preliminary data.</text>
</comment>
<dbReference type="GO" id="GO:0005886">
    <property type="term" value="C:plasma membrane"/>
    <property type="evidence" value="ECO:0007669"/>
    <property type="project" value="UniProtKB-SubCell"/>
</dbReference>
<organism evidence="13 14">
    <name type="scientific">Leucothrix arctica</name>
    <dbReference type="NCBI Taxonomy" id="1481894"/>
    <lineage>
        <taxon>Bacteria</taxon>
        <taxon>Pseudomonadati</taxon>
        <taxon>Pseudomonadota</taxon>
        <taxon>Gammaproteobacteria</taxon>
        <taxon>Thiotrichales</taxon>
        <taxon>Thiotrichaceae</taxon>
        <taxon>Leucothrix</taxon>
    </lineage>
</organism>
<dbReference type="Pfam" id="PF07963">
    <property type="entry name" value="N_methyl"/>
    <property type="match status" value="1"/>
</dbReference>
<accession>A0A317CJV6</accession>
<dbReference type="InterPro" id="IPR002416">
    <property type="entry name" value="T2SS_protein-GspH"/>
</dbReference>
<evidence type="ECO:0000256" key="11">
    <source>
        <dbReference type="SAM" id="Phobius"/>
    </source>
</evidence>
<gene>
    <name evidence="13" type="primary">gspH</name>
    <name evidence="13" type="ORF">DKT75_02925</name>
</gene>
<dbReference type="OrthoDB" id="5730913at2"/>
<reference evidence="13 14" key="1">
    <citation type="submission" date="2018-05" db="EMBL/GenBank/DDBJ databases">
        <title>Leucothrix arctica sp. nov., isolated from Arctic seawater.</title>
        <authorList>
            <person name="Choi A."/>
            <person name="Baek K."/>
        </authorList>
    </citation>
    <scope>NUCLEOTIDE SEQUENCE [LARGE SCALE GENOMIC DNA]</scope>
    <source>
        <strain evidence="13 14">IMCC9719</strain>
    </source>
</reference>
<keyword evidence="8 11" id="KW-0472">Membrane</keyword>
<evidence type="ECO:0000256" key="9">
    <source>
        <dbReference type="ARBA" id="ARBA00025772"/>
    </source>
</evidence>
<evidence type="ECO:0000256" key="1">
    <source>
        <dbReference type="ARBA" id="ARBA00004377"/>
    </source>
</evidence>
<evidence type="ECO:0000256" key="2">
    <source>
        <dbReference type="ARBA" id="ARBA00021549"/>
    </source>
</evidence>
<dbReference type="NCBIfam" id="TIGR01708">
    <property type="entry name" value="typeII_sec_gspH"/>
    <property type="match status" value="1"/>
</dbReference>
<dbReference type="InterPro" id="IPR012902">
    <property type="entry name" value="N_methyl_site"/>
</dbReference>
<keyword evidence="7 11" id="KW-1133">Transmembrane helix</keyword>
<feature type="transmembrane region" description="Helical" evidence="11">
    <location>
        <begin position="20"/>
        <end position="41"/>
    </location>
</feature>
<dbReference type="GO" id="GO:0015627">
    <property type="term" value="C:type II protein secretion system complex"/>
    <property type="evidence" value="ECO:0007669"/>
    <property type="project" value="InterPro"/>
</dbReference>
<evidence type="ECO:0000313" key="13">
    <source>
        <dbReference type="EMBL" id="PWQ98776.1"/>
    </source>
</evidence>
<dbReference type="Gene3D" id="3.55.40.10">
    <property type="entry name" value="minor pseudopilin epsh domain"/>
    <property type="match status" value="1"/>
</dbReference>
<evidence type="ECO:0000256" key="10">
    <source>
        <dbReference type="ARBA" id="ARBA00030775"/>
    </source>
</evidence>
<evidence type="ECO:0000259" key="12">
    <source>
        <dbReference type="Pfam" id="PF12019"/>
    </source>
</evidence>
<keyword evidence="14" id="KW-1185">Reference proteome</keyword>
<name>A0A317CJV6_9GAMM</name>
<feature type="domain" description="General secretion pathway GspH" evidence="12">
    <location>
        <begin position="53"/>
        <end position="158"/>
    </location>
</feature>
<evidence type="ECO:0000256" key="4">
    <source>
        <dbReference type="ARBA" id="ARBA00022481"/>
    </source>
</evidence>
<keyword evidence="3" id="KW-1003">Cell membrane</keyword>
<evidence type="ECO:0000256" key="8">
    <source>
        <dbReference type="ARBA" id="ARBA00023136"/>
    </source>
</evidence>
<dbReference type="Proteomes" id="UP000245506">
    <property type="component" value="Unassembled WGS sequence"/>
</dbReference>
<dbReference type="SUPFAM" id="SSF54523">
    <property type="entry name" value="Pili subunits"/>
    <property type="match status" value="1"/>
</dbReference>
<dbReference type="Pfam" id="PF12019">
    <property type="entry name" value="GspH"/>
    <property type="match status" value="1"/>
</dbReference>
<evidence type="ECO:0000256" key="7">
    <source>
        <dbReference type="ARBA" id="ARBA00022989"/>
    </source>
</evidence>
<proteinExistence type="inferred from homology"/>
<dbReference type="PROSITE" id="PS00409">
    <property type="entry name" value="PROKAR_NTER_METHYL"/>
    <property type="match status" value="1"/>
</dbReference>
<evidence type="ECO:0000256" key="6">
    <source>
        <dbReference type="ARBA" id="ARBA00022692"/>
    </source>
</evidence>